<keyword evidence="2" id="KW-0808">Transferase</keyword>
<dbReference type="EMBL" id="CP014228">
    <property type="protein sequence ID" value="AMD86316.1"/>
    <property type="molecule type" value="Genomic_DNA"/>
</dbReference>
<dbReference type="KEGG" id="ard:AXF14_00150"/>
<comment type="similarity">
    <text evidence="1">Belongs to the ROK (NagC/XylR) family.</text>
</comment>
<evidence type="ECO:0000256" key="1">
    <source>
        <dbReference type="ARBA" id="ARBA00006479"/>
    </source>
</evidence>
<dbReference type="Gene3D" id="3.30.420.40">
    <property type="match status" value="2"/>
</dbReference>
<gene>
    <name evidence="2" type="ORF">AXF14_00150</name>
</gene>
<accession>A0A109W1Y6</accession>
<dbReference type="InterPro" id="IPR043129">
    <property type="entry name" value="ATPase_NBD"/>
</dbReference>
<keyword evidence="3" id="KW-1185">Reference proteome</keyword>
<dbReference type="RefSeq" id="WP_067938897.1">
    <property type="nucleotide sequence ID" value="NZ_CP014228.1"/>
</dbReference>
<protein>
    <submittedName>
        <fullName evidence="2">Glucokinase</fullName>
    </submittedName>
</protein>
<dbReference type="AlphaFoldDB" id="A0A109W1Y6"/>
<dbReference type="PROSITE" id="PS01125">
    <property type="entry name" value="ROK"/>
    <property type="match status" value="1"/>
</dbReference>
<sequence>MTTTQPAPAGAARADEQAGDAPGLLVGVDLGGTKIAASLVTPAGELVGEVRETPTPAHDGPEAMLDAIAGLVADVARAGSTADGAGRPVHPLAVGIGSAGVIDERTGAVLSSTDAITDWPGTDIAGGVSGRLERAGLTSPVGRAPLVHVDNDVNAYAAGEAWLGAGRGASSALVVAVGTGVGGAVVIDGQVHHGAHHLAGEMGHMPCSLAEGEPCTCGRPRHLEAVAGGPQIARRYREATARQDVTTALAVERLAEAGDPVAARVYEEAAVALGRAIAQVVTVLDPEVVIISGGLARSGGLWWGPLRATVAAELIDLVAGTELRPAVLGTSAPIVGAAHEAWLRLRG</sequence>
<dbReference type="OrthoDB" id="8772678at2"/>
<dbReference type="PANTHER" id="PTHR18964">
    <property type="entry name" value="ROK (REPRESSOR, ORF, KINASE) FAMILY"/>
    <property type="match status" value="1"/>
</dbReference>
<dbReference type="GO" id="GO:0016301">
    <property type="term" value="F:kinase activity"/>
    <property type="evidence" value="ECO:0007669"/>
    <property type="project" value="UniProtKB-KW"/>
</dbReference>
<dbReference type="InterPro" id="IPR049874">
    <property type="entry name" value="ROK_cs"/>
</dbReference>
<dbReference type="Pfam" id="PF00480">
    <property type="entry name" value="ROK"/>
    <property type="match status" value="1"/>
</dbReference>
<reference evidence="3" key="1">
    <citation type="submission" date="2016-02" db="EMBL/GenBank/DDBJ databases">
        <authorList>
            <person name="Holder M.E."/>
            <person name="Ajami N.J."/>
            <person name="Petrosino J.F."/>
        </authorList>
    </citation>
    <scope>NUCLEOTIDE SEQUENCE [LARGE SCALE GENOMIC DNA]</scope>
    <source>
        <strain evidence="3">CCUG 36733</strain>
    </source>
</reference>
<evidence type="ECO:0000313" key="2">
    <source>
        <dbReference type="EMBL" id="AMD86316.1"/>
    </source>
</evidence>
<proteinExistence type="inferred from homology"/>
<organism evidence="2 3">
    <name type="scientific">Actinomyces radicidentis</name>
    <dbReference type="NCBI Taxonomy" id="111015"/>
    <lineage>
        <taxon>Bacteria</taxon>
        <taxon>Bacillati</taxon>
        <taxon>Actinomycetota</taxon>
        <taxon>Actinomycetes</taxon>
        <taxon>Actinomycetales</taxon>
        <taxon>Actinomycetaceae</taxon>
        <taxon>Actinomyces</taxon>
    </lineage>
</organism>
<dbReference type="SUPFAM" id="SSF53067">
    <property type="entry name" value="Actin-like ATPase domain"/>
    <property type="match status" value="1"/>
</dbReference>
<evidence type="ECO:0000313" key="3">
    <source>
        <dbReference type="Proteomes" id="UP000065220"/>
    </source>
</evidence>
<dbReference type="PANTHER" id="PTHR18964:SF169">
    <property type="entry name" value="N-ACETYLMANNOSAMINE KINASE"/>
    <property type="match status" value="1"/>
</dbReference>
<name>A0A109W1Y6_ACTRD</name>
<keyword evidence="2" id="KW-0418">Kinase</keyword>
<dbReference type="STRING" id="111015.AXF14_00150"/>
<dbReference type="InterPro" id="IPR000600">
    <property type="entry name" value="ROK"/>
</dbReference>
<dbReference type="Proteomes" id="UP000065220">
    <property type="component" value="Chromosome"/>
</dbReference>